<evidence type="ECO:0000256" key="1">
    <source>
        <dbReference type="PROSITE-ProRule" id="PRU00175"/>
    </source>
</evidence>
<dbReference type="InterPro" id="IPR001841">
    <property type="entry name" value="Znf_RING"/>
</dbReference>
<feature type="region of interest" description="Disordered" evidence="2">
    <location>
        <begin position="137"/>
        <end position="176"/>
    </location>
</feature>
<organism evidence="4 5">
    <name type="scientific">Aquilegia coerulea</name>
    <name type="common">Rocky mountain columbine</name>
    <dbReference type="NCBI Taxonomy" id="218851"/>
    <lineage>
        <taxon>Eukaryota</taxon>
        <taxon>Viridiplantae</taxon>
        <taxon>Streptophyta</taxon>
        <taxon>Embryophyta</taxon>
        <taxon>Tracheophyta</taxon>
        <taxon>Spermatophyta</taxon>
        <taxon>Magnoliopsida</taxon>
        <taxon>Ranunculales</taxon>
        <taxon>Ranunculaceae</taxon>
        <taxon>Thalictroideae</taxon>
        <taxon>Aquilegia</taxon>
    </lineage>
</organism>
<keyword evidence="1" id="KW-0863">Zinc-finger</keyword>
<dbReference type="Pfam" id="PF13920">
    <property type="entry name" value="zf-C3HC4_3"/>
    <property type="match status" value="1"/>
</dbReference>
<dbReference type="AlphaFoldDB" id="A0A2G5CYU4"/>
<proteinExistence type="predicted"/>
<evidence type="ECO:0000313" key="5">
    <source>
        <dbReference type="Proteomes" id="UP000230069"/>
    </source>
</evidence>
<gene>
    <name evidence="4" type="ORF">AQUCO_03400174v1</name>
</gene>
<evidence type="ECO:0000313" key="4">
    <source>
        <dbReference type="EMBL" id="PIA36087.1"/>
    </source>
</evidence>
<reference evidence="4 5" key="1">
    <citation type="submission" date="2017-09" db="EMBL/GenBank/DDBJ databases">
        <title>WGS assembly of Aquilegia coerulea Goldsmith.</title>
        <authorList>
            <person name="Hodges S."/>
            <person name="Kramer E."/>
            <person name="Nordborg M."/>
            <person name="Tomkins J."/>
            <person name="Borevitz J."/>
            <person name="Derieg N."/>
            <person name="Yan J."/>
            <person name="Mihaltcheva S."/>
            <person name="Hayes R.D."/>
            <person name="Rokhsar D."/>
        </authorList>
    </citation>
    <scope>NUCLEOTIDE SEQUENCE [LARGE SCALE GENOMIC DNA]</scope>
    <source>
        <strain evidence="5">cv. Goldsmith</strain>
    </source>
</reference>
<sequence length="339" mass="37582">MSVLEHSNLRDLLRVRDNEDDGRDALAGLTLAAVLGCETANSRRPSRTLLDIIKDEESGAAYRGLTPPTDVNRNSTSWKSFKNRLRLRRAGAAFSTSSTSSNPINACDISIEDCDIRISPPILVDRPRVLRSLTFNNARNSNSNSNSPIYSPRANLATRAESSEIGQEEERPERELARMNSTMEERPAIEMEVNLTENPAEHEQMSAREVVMSLTETPAESRGNAVVETEEEVVAAPRVSLMALLEETDWNVGRIGGSMVMDIDEMDDELEGDKLDIVEEGGNEGVGEYVCCVCMVRHKGAAFIPCGHTFCRLCSRELWVNRGNCPLCNGYIQEILDIF</sequence>
<dbReference type="Gene3D" id="3.30.40.10">
    <property type="entry name" value="Zinc/RING finger domain, C3HC4 (zinc finger)"/>
    <property type="match status" value="1"/>
</dbReference>
<feature type="domain" description="RING-type" evidence="3">
    <location>
        <begin position="291"/>
        <end position="329"/>
    </location>
</feature>
<dbReference type="EMBL" id="KZ305051">
    <property type="protein sequence ID" value="PIA36087.1"/>
    <property type="molecule type" value="Genomic_DNA"/>
</dbReference>
<dbReference type="PANTHER" id="PTHR46629">
    <property type="entry name" value="OS01G0917900 PROTEIN"/>
    <property type="match status" value="1"/>
</dbReference>
<dbReference type="SMART" id="SM00184">
    <property type="entry name" value="RING"/>
    <property type="match status" value="1"/>
</dbReference>
<dbReference type="CDD" id="cd16449">
    <property type="entry name" value="RING-HC"/>
    <property type="match status" value="1"/>
</dbReference>
<dbReference type="OrthoDB" id="1711136at2759"/>
<dbReference type="FunCoup" id="A0A2G5CYU4">
    <property type="interactions" value="17"/>
</dbReference>
<feature type="compositionally biased region" description="Low complexity" evidence="2">
    <location>
        <begin position="137"/>
        <end position="147"/>
    </location>
</feature>
<dbReference type="SUPFAM" id="SSF57850">
    <property type="entry name" value="RING/U-box"/>
    <property type="match status" value="1"/>
</dbReference>
<dbReference type="InterPro" id="IPR013083">
    <property type="entry name" value="Znf_RING/FYVE/PHD"/>
</dbReference>
<name>A0A2G5CYU4_AQUCA</name>
<evidence type="ECO:0000256" key="2">
    <source>
        <dbReference type="SAM" id="MobiDB-lite"/>
    </source>
</evidence>
<dbReference type="InParanoid" id="A0A2G5CYU4"/>
<protein>
    <recommendedName>
        <fullName evidence="3">RING-type domain-containing protein</fullName>
    </recommendedName>
</protein>
<keyword evidence="5" id="KW-1185">Reference proteome</keyword>
<evidence type="ECO:0000259" key="3">
    <source>
        <dbReference type="PROSITE" id="PS50089"/>
    </source>
</evidence>
<dbReference type="GO" id="GO:0008270">
    <property type="term" value="F:zinc ion binding"/>
    <property type="evidence" value="ECO:0007669"/>
    <property type="project" value="UniProtKB-KW"/>
</dbReference>
<keyword evidence="1" id="KW-0862">Zinc</keyword>
<dbReference type="Proteomes" id="UP000230069">
    <property type="component" value="Unassembled WGS sequence"/>
</dbReference>
<keyword evidence="1" id="KW-0479">Metal-binding</keyword>
<accession>A0A2G5CYU4</accession>
<dbReference type="PROSITE" id="PS50089">
    <property type="entry name" value="ZF_RING_2"/>
    <property type="match status" value="1"/>
</dbReference>